<comment type="caution">
    <text evidence="2">The sequence shown here is derived from an EMBL/GenBank/DDBJ whole genome shotgun (WGS) entry which is preliminary data.</text>
</comment>
<evidence type="ECO:0000259" key="1">
    <source>
        <dbReference type="SMART" id="SM00244"/>
    </source>
</evidence>
<dbReference type="Proteomes" id="UP000266841">
    <property type="component" value="Unassembled WGS sequence"/>
</dbReference>
<name>K0SSN6_THAOC</name>
<evidence type="ECO:0000313" key="2">
    <source>
        <dbReference type="EMBL" id="EJK64041.1"/>
    </source>
</evidence>
<dbReference type="Gene3D" id="3.30.479.30">
    <property type="entry name" value="Band 7 domain"/>
    <property type="match status" value="1"/>
</dbReference>
<keyword evidence="3" id="KW-1185">Reference proteome</keyword>
<organism evidence="2 3">
    <name type="scientific">Thalassiosira oceanica</name>
    <name type="common">Marine diatom</name>
    <dbReference type="NCBI Taxonomy" id="159749"/>
    <lineage>
        <taxon>Eukaryota</taxon>
        <taxon>Sar</taxon>
        <taxon>Stramenopiles</taxon>
        <taxon>Ochrophyta</taxon>
        <taxon>Bacillariophyta</taxon>
        <taxon>Coscinodiscophyceae</taxon>
        <taxon>Thalassiosirophycidae</taxon>
        <taxon>Thalassiosirales</taxon>
        <taxon>Thalassiosiraceae</taxon>
        <taxon>Thalassiosira</taxon>
    </lineage>
</organism>
<dbReference type="CDD" id="cd03407">
    <property type="entry name" value="SPFH_like_u4"/>
    <property type="match status" value="1"/>
</dbReference>
<dbReference type="PANTHER" id="PTHR43327">
    <property type="entry name" value="STOMATIN-LIKE PROTEIN 2, MITOCHONDRIAL"/>
    <property type="match status" value="1"/>
</dbReference>
<dbReference type="EMBL" id="AGNL01017716">
    <property type="protein sequence ID" value="EJK64041.1"/>
    <property type="molecule type" value="Genomic_DNA"/>
</dbReference>
<feature type="domain" description="Band 7" evidence="1">
    <location>
        <begin position="4"/>
        <end position="194"/>
    </location>
</feature>
<reference evidence="2 3" key="1">
    <citation type="journal article" date="2012" name="Genome Biol.">
        <title>Genome and low-iron response of an oceanic diatom adapted to chronic iron limitation.</title>
        <authorList>
            <person name="Lommer M."/>
            <person name="Specht M."/>
            <person name="Roy A.S."/>
            <person name="Kraemer L."/>
            <person name="Andreson R."/>
            <person name="Gutowska M.A."/>
            <person name="Wolf J."/>
            <person name="Bergner S.V."/>
            <person name="Schilhabel M.B."/>
            <person name="Klostermeier U.C."/>
            <person name="Beiko R.G."/>
            <person name="Rosenstiel P."/>
            <person name="Hippler M."/>
            <person name="Laroche J."/>
        </authorList>
    </citation>
    <scope>NUCLEOTIDE SEQUENCE [LARGE SCALE GENOMIC DNA]</scope>
    <source>
        <strain evidence="2 3">CCMP1005</strain>
    </source>
</reference>
<dbReference type="InterPro" id="IPR001107">
    <property type="entry name" value="Band_7"/>
</dbReference>
<accession>K0SSN6</accession>
<gene>
    <name evidence="2" type="ORF">THAOC_15265</name>
</gene>
<dbReference type="InterPro" id="IPR036013">
    <property type="entry name" value="Band_7/SPFH_dom_sf"/>
</dbReference>
<evidence type="ECO:0000313" key="3">
    <source>
        <dbReference type="Proteomes" id="UP000266841"/>
    </source>
</evidence>
<sequence>MCIPCCVCVSTSEVVVVERLGKFDRLLPPGLGFVVCPCTFDRLCLDLRIRTQSALGSCRGQKLTTLLTGEQSAGTVSFRVQQLDVRVETKTKDNVFVSTVVSVQYQVIREKAYQAYYSLTNTQQQITAHVYDVMRSQLPTLELDAVFEAKEDLALAVKNALQATMSDYGYQILQALITDIDPDIRVKQAMNEINSAKRLKFAVAEKAEGQKILQVKSAEAEAEAKYLSGVGVAKQRKAIVDGLRTSIVDFSDGVKGATSKDVMDLLLLTQYFDCVRDVGSASHCKTTFVPSGGGNDMRNSLLQADAAKLS</sequence>
<dbReference type="InterPro" id="IPR050710">
    <property type="entry name" value="Band7/mec-2_domain"/>
</dbReference>
<dbReference type="SMART" id="SM00244">
    <property type="entry name" value="PHB"/>
    <property type="match status" value="1"/>
</dbReference>
<proteinExistence type="predicted"/>
<dbReference type="OMA" id="RVYTFDM"/>
<dbReference type="OrthoDB" id="434619at2759"/>
<protein>
    <recommendedName>
        <fullName evidence="1">Band 7 domain-containing protein</fullName>
    </recommendedName>
</protein>
<dbReference type="SUPFAM" id="SSF117892">
    <property type="entry name" value="Band 7/SPFH domain"/>
    <property type="match status" value="1"/>
</dbReference>
<dbReference type="Pfam" id="PF01145">
    <property type="entry name" value="Band_7"/>
    <property type="match status" value="1"/>
</dbReference>
<dbReference type="PANTHER" id="PTHR43327:SF31">
    <property type="entry name" value="HYPERSENSITIVE-INDUCED RESPONSE PROTEIN 2"/>
    <property type="match status" value="1"/>
</dbReference>
<dbReference type="eggNOG" id="KOG2620">
    <property type="taxonomic scope" value="Eukaryota"/>
</dbReference>
<dbReference type="AlphaFoldDB" id="K0SSN6"/>